<proteinExistence type="predicted"/>
<name>A0A9W6KC02_9PSED</name>
<reference evidence="2" key="1">
    <citation type="journal article" date="2014" name="Int. J. Syst. Evol. Microbiol.">
        <title>Complete genome sequence of Corynebacterium casei LMG S-19264T (=DSM 44701T), isolated from a smear-ripened cheese.</title>
        <authorList>
            <consortium name="US DOE Joint Genome Institute (JGI-PGF)"/>
            <person name="Walter F."/>
            <person name="Albersmeier A."/>
            <person name="Kalinowski J."/>
            <person name="Ruckert C."/>
        </authorList>
    </citation>
    <scope>NUCLEOTIDE SEQUENCE</scope>
    <source>
        <strain evidence="2">VKM B-2935</strain>
    </source>
</reference>
<dbReference type="RefSeq" id="WP_271197476.1">
    <property type="nucleotide sequence ID" value="NZ_BSFN01000018.1"/>
</dbReference>
<evidence type="ECO:0000313" key="3">
    <source>
        <dbReference type="Proteomes" id="UP001143328"/>
    </source>
</evidence>
<evidence type="ECO:0000313" key="2">
    <source>
        <dbReference type="EMBL" id="GLK91234.1"/>
    </source>
</evidence>
<feature type="compositionally biased region" description="Basic and acidic residues" evidence="1">
    <location>
        <begin position="1"/>
        <end position="12"/>
    </location>
</feature>
<comment type="caution">
    <text evidence="2">The sequence shown here is derived from an EMBL/GenBank/DDBJ whole genome shotgun (WGS) entry which is preliminary data.</text>
</comment>
<sequence length="56" mass="6135">MNCQHESEHDGQKQAANAEQQPMEILDYLHLASFIHYQHNGAAHAHSPADAGVLDG</sequence>
<evidence type="ECO:0000256" key="1">
    <source>
        <dbReference type="SAM" id="MobiDB-lite"/>
    </source>
</evidence>
<reference evidence="2" key="2">
    <citation type="submission" date="2023-01" db="EMBL/GenBank/DDBJ databases">
        <authorList>
            <person name="Sun Q."/>
            <person name="Evtushenko L."/>
        </authorList>
    </citation>
    <scope>NUCLEOTIDE SEQUENCE</scope>
    <source>
        <strain evidence="2">VKM B-2935</strain>
    </source>
</reference>
<feature type="region of interest" description="Disordered" evidence="1">
    <location>
        <begin position="1"/>
        <end position="21"/>
    </location>
</feature>
<accession>A0A9W6KC02</accession>
<keyword evidence="3" id="KW-1185">Reference proteome</keyword>
<dbReference type="EMBL" id="BSFN01000018">
    <property type="protein sequence ID" value="GLK91234.1"/>
    <property type="molecule type" value="Genomic_DNA"/>
</dbReference>
<gene>
    <name evidence="2" type="ORF">GCM10017655_42980</name>
</gene>
<organism evidence="2 3">
    <name type="scientific">Pseudomonas turukhanskensis</name>
    <dbReference type="NCBI Taxonomy" id="1806536"/>
    <lineage>
        <taxon>Bacteria</taxon>
        <taxon>Pseudomonadati</taxon>
        <taxon>Pseudomonadota</taxon>
        <taxon>Gammaproteobacteria</taxon>
        <taxon>Pseudomonadales</taxon>
        <taxon>Pseudomonadaceae</taxon>
        <taxon>Pseudomonas</taxon>
    </lineage>
</organism>
<dbReference type="AlphaFoldDB" id="A0A9W6KC02"/>
<dbReference type="Proteomes" id="UP001143328">
    <property type="component" value="Unassembled WGS sequence"/>
</dbReference>
<protein>
    <submittedName>
        <fullName evidence="2">Uncharacterized protein</fullName>
    </submittedName>
</protein>